<dbReference type="Pfam" id="PF00512">
    <property type="entry name" value="HisKA"/>
    <property type="match status" value="1"/>
</dbReference>
<dbReference type="GO" id="GO:0005524">
    <property type="term" value="F:ATP binding"/>
    <property type="evidence" value="ECO:0007669"/>
    <property type="project" value="UniProtKB-KW"/>
</dbReference>
<evidence type="ECO:0000256" key="2">
    <source>
        <dbReference type="ARBA" id="ARBA00012438"/>
    </source>
</evidence>
<dbReference type="PROSITE" id="PS50109">
    <property type="entry name" value="HIS_KIN"/>
    <property type="match status" value="1"/>
</dbReference>
<dbReference type="InterPro" id="IPR003661">
    <property type="entry name" value="HisK_dim/P_dom"/>
</dbReference>
<keyword evidence="7" id="KW-0067">ATP-binding</keyword>
<keyword evidence="6 11" id="KW-0418">Kinase</keyword>
<dbReference type="KEGG" id="dfi:AXF13_00600"/>
<dbReference type="EC" id="2.7.13.3" evidence="2"/>
<dbReference type="InterPro" id="IPR036097">
    <property type="entry name" value="HisK_dim/P_sf"/>
</dbReference>
<dbReference type="InterPro" id="IPR004358">
    <property type="entry name" value="Sig_transdc_His_kin-like_C"/>
</dbReference>
<evidence type="ECO:0000313" key="12">
    <source>
        <dbReference type="Proteomes" id="UP000069241"/>
    </source>
</evidence>
<keyword evidence="9" id="KW-0472">Membrane</keyword>
<evidence type="ECO:0000313" key="11">
    <source>
        <dbReference type="EMBL" id="AMD88738.1"/>
    </source>
</evidence>
<name>A0A0X8JHZ7_9BACT</name>
<evidence type="ECO:0000256" key="6">
    <source>
        <dbReference type="ARBA" id="ARBA00022777"/>
    </source>
</evidence>
<accession>A0A0X8JHZ7</accession>
<evidence type="ECO:0000256" key="5">
    <source>
        <dbReference type="ARBA" id="ARBA00022741"/>
    </source>
</evidence>
<dbReference type="Gene3D" id="3.30.565.10">
    <property type="entry name" value="Histidine kinase-like ATPase, C-terminal domain"/>
    <property type="match status" value="1"/>
</dbReference>
<evidence type="ECO:0000256" key="8">
    <source>
        <dbReference type="ARBA" id="ARBA00023012"/>
    </source>
</evidence>
<keyword evidence="9" id="KW-1133">Transmembrane helix</keyword>
<dbReference type="InterPro" id="IPR005467">
    <property type="entry name" value="His_kinase_dom"/>
</dbReference>
<dbReference type="SMART" id="SM00388">
    <property type="entry name" value="HisKA"/>
    <property type="match status" value="1"/>
</dbReference>
<dbReference type="GO" id="GO:0000155">
    <property type="term" value="F:phosphorelay sensor kinase activity"/>
    <property type="evidence" value="ECO:0007669"/>
    <property type="project" value="InterPro"/>
</dbReference>
<feature type="domain" description="Histidine kinase" evidence="10">
    <location>
        <begin position="268"/>
        <end position="481"/>
    </location>
</feature>
<dbReference type="PRINTS" id="PR00344">
    <property type="entry name" value="BCTRLSENSOR"/>
</dbReference>
<sequence>MKGMKRRLRSFGRSIRHKVLLGIVLSLVGVGTLGAVSYYYLRQLEETLALAEGVDDLQSDVLEIRRSEKNYLLYGLGADRGESLRYVDQVISRARGLLRRKPGADLPGGTLGSGRARLTGLLVRMEAYRDGFRALGSPHDPQAENVRMLGKDLVADTQLLVGRLRGHILEIVSALRRQLVFSTAALLGVGLFLAWLMGRRILHALGLIEKATTRVVKGDFSPLPLEGAEAESRHVLEALNHMICELESSQNQLVQEKKLASLGVLTAGIAHQLNNPLNNIFTSCQLLRESGAHGGDAGFPAEMLRNIHQEVLRARDIVRGLLDFARQSDFSLKPVALADVVGRAVALVAGETPPGLRIDIDVPPDLVLPADGRRLQEVCINLLLNAVQAVSRLPGRISVTARRDEAAAQAVLRVRDSGDGIPEAGLGRIFDPFFTLKGVGKGTGLGLSVAFGIIRRHGGTISVESVEGEGSCFTVRLPLDAHKGE</sequence>
<dbReference type="AlphaFoldDB" id="A0A0X8JHZ7"/>
<dbReference type="RefSeq" id="WP_062251239.1">
    <property type="nucleotide sequence ID" value="NZ_CP014229.1"/>
</dbReference>
<evidence type="ECO:0000256" key="3">
    <source>
        <dbReference type="ARBA" id="ARBA00022553"/>
    </source>
</evidence>
<evidence type="ECO:0000256" key="9">
    <source>
        <dbReference type="SAM" id="Phobius"/>
    </source>
</evidence>
<keyword evidence="8" id="KW-0902">Two-component regulatory system</keyword>
<feature type="transmembrane region" description="Helical" evidence="9">
    <location>
        <begin position="20"/>
        <end position="41"/>
    </location>
</feature>
<dbReference type="Gene3D" id="6.10.340.10">
    <property type="match status" value="1"/>
</dbReference>
<dbReference type="Pfam" id="PF02518">
    <property type="entry name" value="HATPase_c"/>
    <property type="match status" value="1"/>
</dbReference>
<dbReference type="SMART" id="SM00387">
    <property type="entry name" value="HATPase_c"/>
    <property type="match status" value="1"/>
</dbReference>
<keyword evidence="12" id="KW-1185">Reference proteome</keyword>
<keyword evidence="9" id="KW-0812">Transmembrane</keyword>
<evidence type="ECO:0000259" key="10">
    <source>
        <dbReference type="PROSITE" id="PS50109"/>
    </source>
</evidence>
<dbReference type="SUPFAM" id="SSF47384">
    <property type="entry name" value="Homodimeric domain of signal transducing histidine kinase"/>
    <property type="match status" value="1"/>
</dbReference>
<comment type="catalytic activity">
    <reaction evidence="1">
        <text>ATP + protein L-histidine = ADP + protein N-phospho-L-histidine.</text>
        <dbReference type="EC" id="2.7.13.3"/>
    </reaction>
</comment>
<keyword evidence="5" id="KW-0547">Nucleotide-binding</keyword>
<proteinExistence type="predicted"/>
<organism evidence="11 12">
    <name type="scientific">Desulfovibrio fairfieldensis</name>
    <dbReference type="NCBI Taxonomy" id="44742"/>
    <lineage>
        <taxon>Bacteria</taxon>
        <taxon>Pseudomonadati</taxon>
        <taxon>Thermodesulfobacteriota</taxon>
        <taxon>Desulfovibrionia</taxon>
        <taxon>Desulfovibrionales</taxon>
        <taxon>Desulfovibrionaceae</taxon>
        <taxon>Desulfovibrio</taxon>
    </lineage>
</organism>
<dbReference type="SUPFAM" id="SSF55874">
    <property type="entry name" value="ATPase domain of HSP90 chaperone/DNA topoisomerase II/histidine kinase"/>
    <property type="match status" value="1"/>
</dbReference>
<dbReference type="PANTHER" id="PTHR43065:SF10">
    <property type="entry name" value="PEROXIDE STRESS-ACTIVATED HISTIDINE KINASE MAK3"/>
    <property type="match status" value="1"/>
</dbReference>
<keyword evidence="4" id="KW-0808">Transferase</keyword>
<keyword evidence="3" id="KW-0597">Phosphoprotein</keyword>
<dbReference type="InterPro" id="IPR036890">
    <property type="entry name" value="HATPase_C_sf"/>
</dbReference>
<protein>
    <recommendedName>
        <fullName evidence="2">histidine kinase</fullName>
        <ecNumber evidence="2">2.7.13.3</ecNumber>
    </recommendedName>
</protein>
<reference evidence="12" key="1">
    <citation type="submission" date="2016-02" db="EMBL/GenBank/DDBJ databases">
        <authorList>
            <person name="Holder M.E."/>
            <person name="Ajami N.J."/>
            <person name="Petrosino J.F."/>
        </authorList>
    </citation>
    <scope>NUCLEOTIDE SEQUENCE [LARGE SCALE GENOMIC DNA]</scope>
    <source>
        <strain evidence="12">CCUG 45958</strain>
    </source>
</reference>
<dbReference type="Gene3D" id="1.10.287.130">
    <property type="match status" value="1"/>
</dbReference>
<dbReference type="InterPro" id="IPR003594">
    <property type="entry name" value="HATPase_dom"/>
</dbReference>
<evidence type="ECO:0000256" key="7">
    <source>
        <dbReference type="ARBA" id="ARBA00022840"/>
    </source>
</evidence>
<dbReference type="CDD" id="cd00082">
    <property type="entry name" value="HisKA"/>
    <property type="match status" value="1"/>
</dbReference>
<dbReference type="EMBL" id="CP014229">
    <property type="protein sequence ID" value="AMD88738.1"/>
    <property type="molecule type" value="Genomic_DNA"/>
</dbReference>
<evidence type="ECO:0000256" key="1">
    <source>
        <dbReference type="ARBA" id="ARBA00000085"/>
    </source>
</evidence>
<dbReference type="Proteomes" id="UP000069241">
    <property type="component" value="Chromosome"/>
</dbReference>
<evidence type="ECO:0000256" key="4">
    <source>
        <dbReference type="ARBA" id="ARBA00022679"/>
    </source>
</evidence>
<dbReference type="PANTHER" id="PTHR43065">
    <property type="entry name" value="SENSOR HISTIDINE KINASE"/>
    <property type="match status" value="1"/>
</dbReference>
<dbReference type="STRING" id="44742.AXF13_00600"/>
<gene>
    <name evidence="11" type="ORF">AXF13_00600</name>
</gene>